<evidence type="ECO:0000313" key="1">
    <source>
        <dbReference type="EMBL" id="KAK2192194.1"/>
    </source>
</evidence>
<sequence length="120" mass="13344">MVTMEIVFTWSHSYARRVLFVFVVRVTSAVEVSKFLEARPVVVEIVEVLVPTAAGLQRTEGASLTVVALVVVLVQTVIGRGVRVVIRVLHAVINEVANVGVVSRHERRVAGHWFRTWTIT</sequence>
<proteinExistence type="predicted"/>
<protein>
    <submittedName>
        <fullName evidence="1">Uncharacterized protein</fullName>
    </submittedName>
</protein>
<gene>
    <name evidence="1" type="ORF">NP493_37g09006</name>
</gene>
<name>A0AAD9PCB8_RIDPI</name>
<dbReference type="EMBL" id="JAODUO010000037">
    <property type="protein sequence ID" value="KAK2192194.1"/>
    <property type="molecule type" value="Genomic_DNA"/>
</dbReference>
<evidence type="ECO:0000313" key="2">
    <source>
        <dbReference type="Proteomes" id="UP001209878"/>
    </source>
</evidence>
<dbReference type="Proteomes" id="UP001209878">
    <property type="component" value="Unassembled WGS sequence"/>
</dbReference>
<reference evidence="1" key="1">
    <citation type="journal article" date="2023" name="Mol. Biol. Evol.">
        <title>Third-Generation Sequencing Reveals the Adaptive Role of the Epigenome in Three Deep-Sea Polychaetes.</title>
        <authorList>
            <person name="Perez M."/>
            <person name="Aroh O."/>
            <person name="Sun Y."/>
            <person name="Lan Y."/>
            <person name="Juniper S.K."/>
            <person name="Young C.R."/>
            <person name="Angers B."/>
            <person name="Qian P.Y."/>
        </authorList>
    </citation>
    <scope>NUCLEOTIDE SEQUENCE</scope>
    <source>
        <strain evidence="1">R07B-5</strain>
    </source>
</reference>
<organism evidence="1 2">
    <name type="scientific">Ridgeia piscesae</name>
    <name type="common">Tubeworm</name>
    <dbReference type="NCBI Taxonomy" id="27915"/>
    <lineage>
        <taxon>Eukaryota</taxon>
        <taxon>Metazoa</taxon>
        <taxon>Spiralia</taxon>
        <taxon>Lophotrochozoa</taxon>
        <taxon>Annelida</taxon>
        <taxon>Polychaeta</taxon>
        <taxon>Sedentaria</taxon>
        <taxon>Canalipalpata</taxon>
        <taxon>Sabellida</taxon>
        <taxon>Siboglinidae</taxon>
        <taxon>Ridgeia</taxon>
    </lineage>
</organism>
<accession>A0AAD9PCB8</accession>
<comment type="caution">
    <text evidence="1">The sequence shown here is derived from an EMBL/GenBank/DDBJ whole genome shotgun (WGS) entry which is preliminary data.</text>
</comment>
<dbReference type="AlphaFoldDB" id="A0AAD9PCB8"/>
<keyword evidence="2" id="KW-1185">Reference proteome</keyword>